<keyword evidence="2" id="KW-1185">Reference proteome</keyword>
<name>A0A6A0AGL5_HAELA</name>
<evidence type="ECO:0000313" key="2">
    <source>
        <dbReference type="Proteomes" id="UP000485058"/>
    </source>
</evidence>
<evidence type="ECO:0000313" key="1">
    <source>
        <dbReference type="EMBL" id="GFH31194.1"/>
    </source>
</evidence>
<dbReference type="EMBL" id="BLLF01005433">
    <property type="protein sequence ID" value="GFH31194.1"/>
    <property type="molecule type" value="Genomic_DNA"/>
</dbReference>
<feature type="non-terminal residue" evidence="1">
    <location>
        <position position="1"/>
    </location>
</feature>
<dbReference type="Proteomes" id="UP000485058">
    <property type="component" value="Unassembled WGS sequence"/>
</dbReference>
<organism evidence="1 2">
    <name type="scientific">Haematococcus lacustris</name>
    <name type="common">Green alga</name>
    <name type="synonym">Haematococcus pluvialis</name>
    <dbReference type="NCBI Taxonomy" id="44745"/>
    <lineage>
        <taxon>Eukaryota</taxon>
        <taxon>Viridiplantae</taxon>
        <taxon>Chlorophyta</taxon>
        <taxon>core chlorophytes</taxon>
        <taxon>Chlorophyceae</taxon>
        <taxon>CS clade</taxon>
        <taxon>Chlamydomonadales</taxon>
        <taxon>Haematococcaceae</taxon>
        <taxon>Haematococcus</taxon>
    </lineage>
</organism>
<protein>
    <submittedName>
        <fullName evidence="1">Uncharacterized protein</fullName>
    </submittedName>
</protein>
<accession>A0A6A0AGL5</accession>
<sequence length="163" mass="17747">MVDHVGQQLQTAFLAGAKFLMGTNEHQRRFGVMGLGGGHLPAWFKRQCTHVRRMVCGLDVSWLLQEEDPGEYIEGPKDSQKLASPKHRYAQTVDTDGVAISVMFLRPKPAGPPADLPRMGKGMGAVNPLAHLHAEWLGVDPSKTKMATVAHEERSAGGSVLIK</sequence>
<gene>
    <name evidence="1" type="ORF">HaLaN_30182</name>
</gene>
<proteinExistence type="predicted"/>
<dbReference type="AlphaFoldDB" id="A0A6A0AGL5"/>
<comment type="caution">
    <text evidence="1">The sequence shown here is derived from an EMBL/GenBank/DDBJ whole genome shotgun (WGS) entry which is preliminary data.</text>
</comment>
<reference evidence="1 2" key="1">
    <citation type="submission" date="2020-02" db="EMBL/GenBank/DDBJ databases">
        <title>Draft genome sequence of Haematococcus lacustris strain NIES-144.</title>
        <authorList>
            <person name="Morimoto D."/>
            <person name="Nakagawa S."/>
            <person name="Yoshida T."/>
            <person name="Sawayama S."/>
        </authorList>
    </citation>
    <scope>NUCLEOTIDE SEQUENCE [LARGE SCALE GENOMIC DNA]</scope>
    <source>
        <strain evidence="1 2">NIES-144</strain>
    </source>
</reference>